<comment type="caution">
    <text evidence="2">The sequence shown here is derived from an EMBL/GenBank/DDBJ whole genome shotgun (WGS) entry which is preliminary data.</text>
</comment>
<organism evidence="2">
    <name type="scientific">Lactobacillus taiwanensis</name>
    <dbReference type="NCBI Taxonomy" id="508451"/>
    <lineage>
        <taxon>Bacteria</taxon>
        <taxon>Bacillati</taxon>
        <taxon>Bacillota</taxon>
        <taxon>Bacilli</taxon>
        <taxon>Lactobacillales</taxon>
        <taxon>Lactobacillaceae</taxon>
        <taxon>Lactobacillus</taxon>
    </lineage>
</organism>
<reference evidence="2 3" key="3">
    <citation type="submission" date="2017-09" db="EMBL/GenBank/DDBJ databases">
        <title>Tripartite evolution among Lactobacillus johnsonii, Lactobacillus taiwanensis, Lactobacillus reuteri and their rodent host.</title>
        <authorList>
            <person name="Wang T."/>
            <person name="Knowles S."/>
            <person name="Cheng C."/>
        </authorList>
    </citation>
    <scope>NUCLEOTIDE SEQUENCE [LARGE SCALE GENOMIC DNA]</scope>
    <source>
        <strain evidence="2">609q</strain>
        <strain evidence="1 3">609u</strain>
    </source>
</reference>
<evidence type="ECO:0000313" key="3">
    <source>
        <dbReference type="Proteomes" id="UP000216316"/>
    </source>
</evidence>
<gene>
    <name evidence="1" type="ORF">CBF53_09160</name>
    <name evidence="2" type="ORF">CBF70_10220</name>
</gene>
<accession>A0A256L9D0</accession>
<reference evidence="2" key="1">
    <citation type="submission" date="2017-04" db="EMBL/GenBank/DDBJ databases">
        <authorList>
            <person name="Afonso C.L."/>
            <person name="Miller P.J."/>
            <person name="Scott M.A."/>
            <person name="Spackman E."/>
            <person name="Goraichik I."/>
            <person name="Dimitrov K.M."/>
            <person name="Suarez D.L."/>
            <person name="Swayne D.E."/>
        </authorList>
    </citation>
    <scope>NUCLEOTIDE SEQUENCE [LARGE SCALE GENOMIC DNA]</scope>
    <source>
        <strain evidence="2">609q</strain>
    </source>
</reference>
<reference evidence="1 3" key="2">
    <citation type="submission" date="2017-05" db="EMBL/GenBank/DDBJ databases">
        <authorList>
            <person name="Lin X.B."/>
            <person name="Stothard P."/>
            <person name="Tasseva G."/>
            <person name="Walter J."/>
        </authorList>
    </citation>
    <scope>NUCLEOTIDE SEQUENCE [LARGE SCALE GENOMIC DNA]</scope>
    <source>
        <strain evidence="1 3">609u</strain>
    </source>
</reference>
<dbReference type="RefSeq" id="WP_004896973.1">
    <property type="nucleotide sequence ID" value="NZ_NGNV01000055.1"/>
</dbReference>
<sequence length="91" mass="10642">MHKYLVTFDYEVAPTNQPLAVAIRTKLENLPDTKWFQHLPTEIILISSLDIDKIFDEIQCLEDTIRVSISEFSSFRTNSSRTNLWLRQNNA</sequence>
<protein>
    <submittedName>
        <fullName evidence="2">Uncharacterized protein</fullName>
    </submittedName>
</protein>
<dbReference type="Proteomes" id="UP000216316">
    <property type="component" value="Unassembled WGS sequence"/>
</dbReference>
<dbReference type="AlphaFoldDB" id="A0A256L9D0"/>
<keyword evidence="3" id="KW-1185">Reference proteome</keyword>
<dbReference type="EMBL" id="NGNV01000055">
    <property type="protein sequence ID" value="OYR87147.1"/>
    <property type="molecule type" value="Genomic_DNA"/>
</dbReference>
<dbReference type="EMBL" id="NGNX01000062">
    <property type="protein sequence ID" value="OYR90018.1"/>
    <property type="molecule type" value="Genomic_DNA"/>
</dbReference>
<evidence type="ECO:0000313" key="1">
    <source>
        <dbReference type="EMBL" id="OYR87147.1"/>
    </source>
</evidence>
<name>A0A256L9D0_9LACO</name>
<proteinExistence type="predicted"/>
<dbReference type="Proteomes" id="UP000215828">
    <property type="component" value="Unassembled WGS sequence"/>
</dbReference>
<evidence type="ECO:0000313" key="2">
    <source>
        <dbReference type="EMBL" id="OYR90018.1"/>
    </source>
</evidence>